<evidence type="ECO:0000313" key="8">
    <source>
        <dbReference type="Proteomes" id="UP001367676"/>
    </source>
</evidence>
<dbReference type="SUPFAM" id="SSF103473">
    <property type="entry name" value="MFS general substrate transporter"/>
    <property type="match status" value="1"/>
</dbReference>
<dbReference type="PANTHER" id="PTHR11662">
    <property type="entry name" value="SOLUTE CARRIER FAMILY 17"/>
    <property type="match status" value="1"/>
</dbReference>
<feature type="transmembrane region" description="Helical" evidence="5">
    <location>
        <begin position="151"/>
        <end position="169"/>
    </location>
</feature>
<reference evidence="7 8" key="1">
    <citation type="submission" date="2024-03" db="EMBL/GenBank/DDBJ databases">
        <title>Adaptation during the transition from Ophiocordyceps entomopathogen to insect associate is accompanied by gene loss and intensified selection.</title>
        <authorList>
            <person name="Ward C.M."/>
            <person name="Onetto C.A."/>
            <person name="Borneman A.R."/>
        </authorList>
    </citation>
    <scope>NUCLEOTIDE SEQUENCE [LARGE SCALE GENOMIC DNA]</scope>
    <source>
        <strain evidence="7">AWRI1</strain>
        <tissue evidence="7">Single Adult Female</tissue>
    </source>
</reference>
<name>A0AAN9TCT9_9HEMI</name>
<sequence>MHKYFPKRYTVSALAFLGFVVMFYLRTNLSIAVVAMTDGRNRTLENETYFEEAEFDWDSKETGVILSCFSYGYFLAPVGGLLAHKFGGATVFGLGILVTAFFTILSPILFRFNFYVFITARILEGALEAFSMAASAELFARWSPPEERARIITYSHTGIFLGTALNYPISGFVAHHFGWEYIFYVSGVVTIFWYMFWYMIVSNDPSQDKNITTAEQMYLKEKITYMGNEKVIIAHIHHQYSLYRAQILNYYF</sequence>
<organism evidence="7 8">
    <name type="scientific">Parthenolecanium corni</name>
    <dbReference type="NCBI Taxonomy" id="536013"/>
    <lineage>
        <taxon>Eukaryota</taxon>
        <taxon>Metazoa</taxon>
        <taxon>Ecdysozoa</taxon>
        <taxon>Arthropoda</taxon>
        <taxon>Hexapoda</taxon>
        <taxon>Insecta</taxon>
        <taxon>Pterygota</taxon>
        <taxon>Neoptera</taxon>
        <taxon>Paraneoptera</taxon>
        <taxon>Hemiptera</taxon>
        <taxon>Sternorrhyncha</taxon>
        <taxon>Coccoidea</taxon>
        <taxon>Coccidae</taxon>
        <taxon>Parthenolecanium</taxon>
    </lineage>
</organism>
<dbReference type="EMBL" id="JBBCAQ010000034">
    <property type="protein sequence ID" value="KAK7580415.1"/>
    <property type="molecule type" value="Genomic_DNA"/>
</dbReference>
<evidence type="ECO:0000256" key="2">
    <source>
        <dbReference type="ARBA" id="ARBA00022692"/>
    </source>
</evidence>
<dbReference type="AlphaFoldDB" id="A0AAN9TCT9"/>
<dbReference type="PANTHER" id="PTHR11662:SF399">
    <property type="entry name" value="FI19708P1-RELATED"/>
    <property type="match status" value="1"/>
</dbReference>
<keyword evidence="3 5" id="KW-1133">Transmembrane helix</keyword>
<gene>
    <name evidence="7" type="ORF">V9T40_001044</name>
</gene>
<keyword evidence="8" id="KW-1185">Reference proteome</keyword>
<evidence type="ECO:0000313" key="7">
    <source>
        <dbReference type="EMBL" id="KAK7580415.1"/>
    </source>
</evidence>
<feature type="domain" description="Major facilitator superfamily (MFS) profile" evidence="6">
    <location>
        <begin position="11"/>
        <end position="252"/>
    </location>
</feature>
<feature type="transmembrane region" description="Helical" evidence="5">
    <location>
        <begin position="64"/>
        <end position="83"/>
    </location>
</feature>
<evidence type="ECO:0000256" key="4">
    <source>
        <dbReference type="ARBA" id="ARBA00023136"/>
    </source>
</evidence>
<comment type="caution">
    <text evidence="7">The sequence shown here is derived from an EMBL/GenBank/DDBJ whole genome shotgun (WGS) entry which is preliminary data.</text>
</comment>
<dbReference type="GO" id="GO:0006820">
    <property type="term" value="P:monoatomic anion transport"/>
    <property type="evidence" value="ECO:0007669"/>
    <property type="project" value="TreeGrafter"/>
</dbReference>
<evidence type="ECO:0000256" key="3">
    <source>
        <dbReference type="ARBA" id="ARBA00022989"/>
    </source>
</evidence>
<dbReference type="InterPro" id="IPR020846">
    <property type="entry name" value="MFS_dom"/>
</dbReference>
<dbReference type="FunFam" id="1.20.1250.20:FF:000423">
    <property type="entry name" value="Putative inorganic phosphate cotransporter-like Protein"/>
    <property type="match status" value="1"/>
</dbReference>
<protein>
    <recommendedName>
        <fullName evidence="6">Major facilitator superfamily (MFS) profile domain-containing protein</fullName>
    </recommendedName>
</protein>
<keyword evidence="2 5" id="KW-0812">Transmembrane</keyword>
<dbReference type="InterPro" id="IPR011701">
    <property type="entry name" value="MFS"/>
</dbReference>
<dbReference type="GO" id="GO:0016020">
    <property type="term" value="C:membrane"/>
    <property type="evidence" value="ECO:0007669"/>
    <property type="project" value="UniProtKB-SubCell"/>
</dbReference>
<dbReference type="Pfam" id="PF07690">
    <property type="entry name" value="MFS_1"/>
    <property type="match status" value="1"/>
</dbReference>
<dbReference type="InterPro" id="IPR036259">
    <property type="entry name" value="MFS_trans_sf"/>
</dbReference>
<evidence type="ECO:0000259" key="6">
    <source>
        <dbReference type="PROSITE" id="PS50850"/>
    </source>
</evidence>
<dbReference type="Gene3D" id="1.20.1250.20">
    <property type="entry name" value="MFS general substrate transporter like domains"/>
    <property type="match status" value="1"/>
</dbReference>
<dbReference type="GO" id="GO:0022857">
    <property type="term" value="F:transmembrane transporter activity"/>
    <property type="evidence" value="ECO:0007669"/>
    <property type="project" value="InterPro"/>
</dbReference>
<feature type="transmembrane region" description="Helical" evidence="5">
    <location>
        <begin position="12"/>
        <end position="36"/>
    </location>
</feature>
<feature type="transmembrane region" description="Helical" evidence="5">
    <location>
        <begin position="90"/>
        <end position="110"/>
    </location>
</feature>
<keyword evidence="4 5" id="KW-0472">Membrane</keyword>
<comment type="subcellular location">
    <subcellularLocation>
        <location evidence="1">Membrane</location>
        <topology evidence="1">Multi-pass membrane protein</topology>
    </subcellularLocation>
</comment>
<evidence type="ECO:0000256" key="1">
    <source>
        <dbReference type="ARBA" id="ARBA00004141"/>
    </source>
</evidence>
<dbReference type="InterPro" id="IPR050382">
    <property type="entry name" value="MFS_Na/Anion_cotransporter"/>
</dbReference>
<proteinExistence type="predicted"/>
<feature type="transmembrane region" description="Helical" evidence="5">
    <location>
        <begin position="181"/>
        <end position="201"/>
    </location>
</feature>
<dbReference type="Proteomes" id="UP001367676">
    <property type="component" value="Unassembled WGS sequence"/>
</dbReference>
<dbReference type="PROSITE" id="PS50850">
    <property type="entry name" value="MFS"/>
    <property type="match status" value="1"/>
</dbReference>
<evidence type="ECO:0000256" key="5">
    <source>
        <dbReference type="SAM" id="Phobius"/>
    </source>
</evidence>
<accession>A0AAN9TCT9</accession>